<name>A0A5B8MQ65_9CHLO</name>
<evidence type="ECO:0000313" key="3">
    <source>
        <dbReference type="Proteomes" id="UP000316726"/>
    </source>
</evidence>
<dbReference type="EMBL" id="CP031038">
    <property type="protein sequence ID" value="QDZ21530.1"/>
    <property type="molecule type" value="Genomic_DNA"/>
</dbReference>
<gene>
    <name evidence="2" type="ORF">A3770_05p40480</name>
</gene>
<dbReference type="Proteomes" id="UP000316726">
    <property type="component" value="Chromosome 5"/>
</dbReference>
<proteinExistence type="predicted"/>
<feature type="compositionally biased region" description="Polar residues" evidence="1">
    <location>
        <begin position="123"/>
        <end position="138"/>
    </location>
</feature>
<evidence type="ECO:0000313" key="2">
    <source>
        <dbReference type="EMBL" id="QDZ21530.1"/>
    </source>
</evidence>
<reference evidence="2 3" key="1">
    <citation type="submission" date="2018-07" db="EMBL/GenBank/DDBJ databases">
        <title>The complete nuclear genome of the prasinophyte Chloropicon primus (CCMP1205).</title>
        <authorList>
            <person name="Pombert J.-F."/>
            <person name="Otis C."/>
            <person name="Turmel M."/>
            <person name="Lemieux C."/>
        </authorList>
    </citation>
    <scope>NUCLEOTIDE SEQUENCE [LARGE SCALE GENOMIC DNA]</scope>
    <source>
        <strain evidence="2 3">CCMP1205</strain>
    </source>
</reference>
<dbReference type="AlphaFoldDB" id="A0A5B8MQ65"/>
<accession>A0A5B8MQ65</accession>
<keyword evidence="3" id="KW-1185">Reference proteome</keyword>
<sequence length="230" mass="23403">MWNSSRPRQASKPGIGLFAVVAITAMVLLPPSPVLGMTDPPKPNIQKPTFMPQASVVLGGTNVQANGFVQGIGGNAVSTILNGLTASSTLTESASAVLGAFGPNTDSVVNSTTIGGSGDPDPDNSNEGSNAHTTSVTSQKRDHWANTGSAHTLFGGRARGKMNTNTEGAHGGDVSLVSPSFSGGFSSAGSGYGKEYHAYAGQLQSLRNNGYSLAASIPVNAITGSYYHYG</sequence>
<feature type="region of interest" description="Disordered" evidence="1">
    <location>
        <begin position="109"/>
        <end position="171"/>
    </location>
</feature>
<protein>
    <submittedName>
        <fullName evidence="2">Uncharacterized protein</fullName>
    </submittedName>
</protein>
<evidence type="ECO:0000256" key="1">
    <source>
        <dbReference type="SAM" id="MobiDB-lite"/>
    </source>
</evidence>
<organism evidence="2 3">
    <name type="scientific">Chloropicon primus</name>
    <dbReference type="NCBI Taxonomy" id="1764295"/>
    <lineage>
        <taxon>Eukaryota</taxon>
        <taxon>Viridiplantae</taxon>
        <taxon>Chlorophyta</taxon>
        <taxon>Chloropicophyceae</taxon>
        <taxon>Chloropicales</taxon>
        <taxon>Chloropicaceae</taxon>
        <taxon>Chloropicon</taxon>
    </lineage>
</organism>